<dbReference type="InterPro" id="IPR045339">
    <property type="entry name" value="DUF6534"/>
</dbReference>
<evidence type="ECO:0000313" key="5">
    <source>
        <dbReference type="EMBL" id="WWC65716.1"/>
    </source>
</evidence>
<keyword evidence="2" id="KW-0472">Membrane</keyword>
<feature type="transmembrane region" description="Helical" evidence="2">
    <location>
        <begin position="97"/>
        <end position="115"/>
    </location>
</feature>
<evidence type="ECO:0000256" key="1">
    <source>
        <dbReference type="SAM" id="MobiDB-lite"/>
    </source>
</evidence>
<feature type="region of interest" description="Disordered" evidence="1">
    <location>
        <begin position="369"/>
        <end position="416"/>
    </location>
</feature>
<reference evidence="5" key="2">
    <citation type="submission" date="2013-07" db="EMBL/GenBank/DDBJ databases">
        <authorList>
            <consortium name="The Broad Institute Genome Sequencing Platform"/>
            <person name="Cuomo C."/>
            <person name="Litvintseva A."/>
            <person name="Chen Y."/>
            <person name="Heitman J."/>
            <person name="Sun S."/>
            <person name="Springer D."/>
            <person name="Dromer F."/>
            <person name="Young S.K."/>
            <person name="Zeng Q."/>
            <person name="Gargeya S."/>
            <person name="Fitzgerald M."/>
            <person name="Abouelleil A."/>
            <person name="Alvarado L."/>
            <person name="Berlin A.M."/>
            <person name="Chapman S.B."/>
            <person name="Dewar J."/>
            <person name="Goldberg J."/>
            <person name="Griggs A."/>
            <person name="Gujja S."/>
            <person name="Hansen M."/>
            <person name="Howarth C."/>
            <person name="Imamovic A."/>
            <person name="Larimer J."/>
            <person name="McCowan C."/>
            <person name="Murphy C."/>
            <person name="Pearson M."/>
            <person name="Priest M."/>
            <person name="Roberts A."/>
            <person name="Saif S."/>
            <person name="Shea T."/>
            <person name="Sykes S."/>
            <person name="Wortman J."/>
            <person name="Nusbaum C."/>
            <person name="Birren B."/>
        </authorList>
    </citation>
    <scope>NUCLEOTIDE SEQUENCE</scope>
    <source>
        <strain evidence="5">CBS 10117</strain>
    </source>
</reference>
<evidence type="ECO:0000259" key="3">
    <source>
        <dbReference type="Pfam" id="PF20152"/>
    </source>
</evidence>
<dbReference type="KEGG" id="kdj:28971034"/>
<dbReference type="PANTHER" id="PTHR40465">
    <property type="entry name" value="CHROMOSOME 1, WHOLE GENOME SHOTGUN SEQUENCE"/>
    <property type="match status" value="1"/>
</dbReference>
<dbReference type="Pfam" id="PF20152">
    <property type="entry name" value="DUF6534"/>
    <property type="match status" value="1"/>
</dbReference>
<feature type="compositionally biased region" description="Basic and acidic residues" evidence="1">
    <location>
        <begin position="406"/>
        <end position="416"/>
    </location>
</feature>
<evidence type="ECO:0000256" key="2">
    <source>
        <dbReference type="SAM" id="Phobius"/>
    </source>
</evidence>
<feature type="transmembrane region" description="Helical" evidence="2">
    <location>
        <begin position="140"/>
        <end position="166"/>
    </location>
</feature>
<dbReference type="VEuPathDB" id="FungiDB:I303_07335"/>
<keyword evidence="2" id="KW-1133">Transmembrane helix</keyword>
<dbReference type="EMBL" id="CP144540">
    <property type="protein sequence ID" value="WWC65716.1"/>
    <property type="molecule type" value="Genomic_DNA"/>
</dbReference>
<keyword evidence="6" id="KW-1185">Reference proteome</keyword>
<reference evidence="4" key="1">
    <citation type="submission" date="2013-07" db="EMBL/GenBank/DDBJ databases">
        <title>The Genome Sequence of Cryptococcus dejecticola CBS10117.</title>
        <authorList>
            <consortium name="The Broad Institute Genome Sequencing Platform"/>
            <person name="Cuomo C."/>
            <person name="Litvintseva A."/>
            <person name="Chen Y."/>
            <person name="Heitman J."/>
            <person name="Sun S."/>
            <person name="Springer D."/>
            <person name="Dromer F."/>
            <person name="Young S.K."/>
            <person name="Zeng Q."/>
            <person name="Gargeya S."/>
            <person name="Fitzgerald M."/>
            <person name="Abouelleil A."/>
            <person name="Alvarado L."/>
            <person name="Berlin A.M."/>
            <person name="Chapman S.B."/>
            <person name="Dewar J."/>
            <person name="Goldberg J."/>
            <person name="Griggs A."/>
            <person name="Gujja S."/>
            <person name="Hansen M."/>
            <person name="Howarth C."/>
            <person name="Imamovic A."/>
            <person name="Larimer J."/>
            <person name="McCowan C."/>
            <person name="Murphy C."/>
            <person name="Pearson M."/>
            <person name="Priest M."/>
            <person name="Roberts A."/>
            <person name="Saif S."/>
            <person name="Shea T."/>
            <person name="Sykes S."/>
            <person name="Wortman J."/>
            <person name="Nusbaum C."/>
            <person name="Birren B."/>
        </authorList>
    </citation>
    <scope>NUCLEOTIDE SEQUENCE [LARGE SCALE GENOMIC DNA]</scope>
    <source>
        <strain evidence="4">CBS 10117</strain>
    </source>
</reference>
<dbReference type="EMBL" id="KI894035">
    <property type="protein sequence ID" value="OBR82574.1"/>
    <property type="molecule type" value="Genomic_DNA"/>
</dbReference>
<accession>A0A1A5ZXP0</accession>
<organism evidence="4">
    <name type="scientific">Kwoniella dejecticola CBS 10117</name>
    <dbReference type="NCBI Taxonomy" id="1296121"/>
    <lineage>
        <taxon>Eukaryota</taxon>
        <taxon>Fungi</taxon>
        <taxon>Dikarya</taxon>
        <taxon>Basidiomycota</taxon>
        <taxon>Agaricomycotina</taxon>
        <taxon>Tremellomycetes</taxon>
        <taxon>Tremellales</taxon>
        <taxon>Cryptococcaceae</taxon>
        <taxon>Kwoniella</taxon>
    </lineage>
</organism>
<reference evidence="5" key="3">
    <citation type="submission" date="2024-02" db="EMBL/GenBank/DDBJ databases">
        <title>Comparative genomics of Cryptococcus and Kwoniella reveals pathogenesis evolution and contrasting modes of karyotype evolution via chromosome fusion or intercentromeric recombination.</title>
        <authorList>
            <person name="Coelho M.A."/>
            <person name="David-Palma M."/>
            <person name="Shea T."/>
            <person name="Bowers K."/>
            <person name="McGinley-Smith S."/>
            <person name="Mohammad A.W."/>
            <person name="Gnirke A."/>
            <person name="Yurkov A.M."/>
            <person name="Nowrousian M."/>
            <person name="Sun S."/>
            <person name="Cuomo C.A."/>
            <person name="Heitman J."/>
        </authorList>
    </citation>
    <scope>NUCLEOTIDE SEQUENCE</scope>
    <source>
        <strain evidence="5">CBS 10117</strain>
    </source>
</reference>
<feature type="transmembrane region" description="Helical" evidence="2">
    <location>
        <begin position="186"/>
        <end position="204"/>
    </location>
</feature>
<feature type="transmembrane region" description="Helical" evidence="2">
    <location>
        <begin position="53"/>
        <end position="74"/>
    </location>
</feature>
<feature type="domain" description="DUF6534" evidence="3">
    <location>
        <begin position="192"/>
        <end position="271"/>
    </location>
</feature>
<sequence>MPPTVGIPDKTWFAIYGPLEIGVLFSVFGFGLLLMQAFVYFETYPKGGWKMKWIIILVVAICFGQTISDCSRILKLTTVHPADIIFFLKASERPEEVISPILSVVVSTITQLFLWRRCLMFTGVTENPNNRSTALYRLRIWGLAGFGLAGILLSFGTGLGVPIRLWMLENLATANGDRSLKLLTTMWLGTSSAIDILLSGYIIYKLRGATKHSEDRNKVVDALVRLSIQAGGLVTALQLAALITYLTATSTWADFPAIFISKVYAITLISSISRPRRQASASRLHSTLPHPIPHPHPRDHRVRCLSSPTIVGHSVVTNGAYQQPEQEYSSASLCGCQNNNDNGNGAVSYGVDQNGFPFNSNQGIYEKEMENSGSSGSDMRGRSRDGTLVMSASGSGLGTPLTSRDPVFEGKRLSEV</sequence>
<dbReference type="GeneID" id="28971034"/>
<proteinExistence type="predicted"/>
<dbReference type="OrthoDB" id="2596277at2759"/>
<dbReference type="AlphaFoldDB" id="A0A1A5ZXP0"/>
<gene>
    <name evidence="4" type="ORF">I303_07335</name>
    <name evidence="5" type="ORF">I303_108338</name>
</gene>
<protein>
    <recommendedName>
        <fullName evidence="3">DUF6534 domain-containing protein</fullName>
    </recommendedName>
</protein>
<dbReference type="Proteomes" id="UP000078595">
    <property type="component" value="Chromosome 11"/>
</dbReference>
<dbReference type="RefSeq" id="XP_018260416.1">
    <property type="nucleotide sequence ID" value="XM_018410606.1"/>
</dbReference>
<dbReference type="PANTHER" id="PTHR40465:SF1">
    <property type="entry name" value="DUF6534 DOMAIN-CONTAINING PROTEIN"/>
    <property type="match status" value="1"/>
</dbReference>
<feature type="transmembrane region" description="Helical" evidence="2">
    <location>
        <begin position="21"/>
        <end position="41"/>
    </location>
</feature>
<keyword evidence="2" id="KW-0812">Transmembrane</keyword>
<name>A0A1A5ZXP0_9TREE</name>
<evidence type="ECO:0000313" key="4">
    <source>
        <dbReference type="EMBL" id="OBR82574.1"/>
    </source>
</evidence>
<feature type="transmembrane region" description="Helical" evidence="2">
    <location>
        <begin position="224"/>
        <end position="246"/>
    </location>
</feature>
<feature type="transmembrane region" description="Helical" evidence="2">
    <location>
        <begin position="252"/>
        <end position="273"/>
    </location>
</feature>
<evidence type="ECO:0000313" key="6">
    <source>
        <dbReference type="Proteomes" id="UP000078595"/>
    </source>
</evidence>
<feature type="region of interest" description="Disordered" evidence="1">
    <location>
        <begin position="280"/>
        <end position="299"/>
    </location>
</feature>